<accession>U5QJE9</accession>
<dbReference type="HOGENOM" id="CLU_764528_0_0_3"/>
<dbReference type="AlphaFoldDB" id="U5QJE9"/>
<dbReference type="EMBL" id="CP003587">
    <property type="protein sequence ID" value="AGY59112.1"/>
    <property type="molecule type" value="Genomic_DNA"/>
</dbReference>
<protein>
    <submittedName>
        <fullName evidence="3">Alpha-ketoglutarate decarboxylase</fullName>
    </submittedName>
</protein>
<feature type="signal peptide" evidence="2">
    <location>
        <begin position="1"/>
        <end position="20"/>
    </location>
</feature>
<evidence type="ECO:0000313" key="4">
    <source>
        <dbReference type="Proteomes" id="UP000017396"/>
    </source>
</evidence>
<sequence>MPGRVAAIALSLLIALPVAAQTPPPSPSAQPVPPSSASAPAAQPAPVAPAAATQLPPVSSSSPSPGTQPASQPAVLSVGAEATTSEVSRRLSGRELLKKLRLNLDVQTPLGKYLVNIADDADVERAKNQFAGIVALIVGQQQRLPMISQVVHRGLDKVNGVDPDLDKLLAALAAGYPDLNFQDPQVLKVLRRNSALLVNTTAGVLAEPNSLGLFALIEPELAARFYLVSLQDRLAARGDWDPLGNARLKDQIDQLDRALSVSDPDSGQRLVRLQNLLKDMGILVPNTAEGGRILVDKVFNRFQEILDGKNLPATVDVVSRSQQTLLGKFFDKLDARIAQLQAPAPTTGQTAPAATTANPIAR</sequence>
<evidence type="ECO:0000313" key="3">
    <source>
        <dbReference type="EMBL" id="AGY59112.1"/>
    </source>
</evidence>
<feature type="compositionally biased region" description="Low complexity" evidence="1">
    <location>
        <begin position="35"/>
        <end position="73"/>
    </location>
</feature>
<organism evidence="3 4">
    <name type="scientific">Gloeobacter kilaueensis (strain ATCC BAA-2537 / CCAP 1431/1 / ULC 316 / JS1)</name>
    <dbReference type="NCBI Taxonomy" id="1183438"/>
    <lineage>
        <taxon>Bacteria</taxon>
        <taxon>Bacillati</taxon>
        <taxon>Cyanobacteriota</taxon>
        <taxon>Cyanophyceae</taxon>
        <taxon>Gloeobacterales</taxon>
        <taxon>Gloeobacteraceae</taxon>
        <taxon>Gloeobacter</taxon>
    </lineage>
</organism>
<dbReference type="Proteomes" id="UP000017396">
    <property type="component" value="Chromosome"/>
</dbReference>
<reference evidence="3 4" key="1">
    <citation type="journal article" date="2013" name="PLoS ONE">
        <title>Cultivation and Complete Genome Sequencing of Gloeobacter kilaueensis sp. nov., from a Lava Cave in Kilauea Caldera, Hawai'i.</title>
        <authorList>
            <person name="Saw J.H."/>
            <person name="Schatz M."/>
            <person name="Brown M.V."/>
            <person name="Kunkel D.D."/>
            <person name="Foster J.S."/>
            <person name="Shick H."/>
            <person name="Christensen S."/>
            <person name="Hou S."/>
            <person name="Wan X."/>
            <person name="Donachie S.P."/>
        </authorList>
    </citation>
    <scope>NUCLEOTIDE SEQUENCE [LARGE SCALE GENOMIC DNA]</scope>
    <source>
        <strain evidence="4">JS</strain>
    </source>
</reference>
<feature type="chain" id="PRO_5004663786" evidence="2">
    <location>
        <begin position="21"/>
        <end position="362"/>
    </location>
</feature>
<gene>
    <name evidence="3" type="primary">kgd</name>
    <name evidence="3" type="ORF">GKIL_2866</name>
</gene>
<dbReference type="RefSeq" id="WP_023174336.1">
    <property type="nucleotide sequence ID" value="NC_022600.1"/>
</dbReference>
<dbReference type="KEGG" id="glj:GKIL_2866"/>
<evidence type="ECO:0000256" key="2">
    <source>
        <dbReference type="SAM" id="SignalP"/>
    </source>
</evidence>
<evidence type="ECO:0000256" key="1">
    <source>
        <dbReference type="SAM" id="MobiDB-lite"/>
    </source>
</evidence>
<feature type="region of interest" description="Disordered" evidence="1">
    <location>
        <begin position="20"/>
        <end position="90"/>
    </location>
</feature>
<dbReference type="OrthoDB" id="9835911at2"/>
<name>U5QJE9_GLOK1</name>
<feature type="compositionally biased region" description="Pro residues" evidence="1">
    <location>
        <begin position="22"/>
        <end position="34"/>
    </location>
</feature>
<keyword evidence="4" id="KW-1185">Reference proteome</keyword>
<keyword evidence="2" id="KW-0732">Signal</keyword>
<proteinExistence type="predicted"/>